<dbReference type="InterPro" id="IPR013783">
    <property type="entry name" value="Ig-like_fold"/>
</dbReference>
<keyword evidence="2" id="KW-0472">Membrane</keyword>
<evidence type="ECO:0000256" key="2">
    <source>
        <dbReference type="SAM" id="Phobius"/>
    </source>
</evidence>
<dbReference type="InterPro" id="IPR003961">
    <property type="entry name" value="FN3_dom"/>
</dbReference>
<evidence type="ECO:0000313" key="6">
    <source>
        <dbReference type="Proteomes" id="UP000007110"/>
    </source>
</evidence>
<dbReference type="OMA" id="YYTVNLY"/>
<keyword evidence="3" id="KW-0732">Signal</keyword>
<dbReference type="KEGG" id="spu:115922587"/>
<feature type="signal peptide" evidence="3">
    <location>
        <begin position="1"/>
        <end position="26"/>
    </location>
</feature>
<dbReference type="OrthoDB" id="10139040at2759"/>
<keyword evidence="2" id="KW-0812">Transmembrane</keyword>
<dbReference type="SUPFAM" id="SSF49265">
    <property type="entry name" value="Fibronectin type III"/>
    <property type="match status" value="1"/>
</dbReference>
<dbReference type="EnsemblMetazoa" id="XM_795211">
    <property type="protein sequence ID" value="XP_800304"/>
    <property type="gene ID" value="LOC584768"/>
</dbReference>
<dbReference type="Gene3D" id="2.60.40.10">
    <property type="entry name" value="Immunoglobulins"/>
    <property type="match status" value="1"/>
</dbReference>
<evidence type="ECO:0000256" key="3">
    <source>
        <dbReference type="SAM" id="SignalP"/>
    </source>
</evidence>
<dbReference type="EnsemblMetazoa" id="XM_030981697">
    <property type="protein sequence ID" value="XP_030837557"/>
    <property type="gene ID" value="LOC115922587"/>
</dbReference>
<sequence length="193" mass="20900">MGESSAIVTIITAFILLVALVSSTSAATHATNISSSSISTSEAELTWLVPSDLSQASYYIVYVLDEALNVVLNETIDDVNSASFTLTSLTFSTYYNVTIFTHDAGDASIGSDTVMFVTEYDPLNFRALCAMGVVGALVLILILVKVAGKVCNPDKEADKWKQEILNTKQRERDDRKKKLQANGGSRADLDFDV</sequence>
<keyword evidence="2" id="KW-1133">Transmembrane helix</keyword>
<dbReference type="Proteomes" id="UP000007110">
    <property type="component" value="Unassembled WGS sequence"/>
</dbReference>
<dbReference type="RefSeq" id="XP_030837557.1">
    <property type="nucleotide sequence ID" value="XM_030981697.1"/>
</dbReference>
<protein>
    <recommendedName>
        <fullName evidence="4">Fibronectin type-III domain-containing protein</fullName>
    </recommendedName>
</protein>
<feature type="transmembrane region" description="Helical" evidence="2">
    <location>
        <begin position="125"/>
        <end position="144"/>
    </location>
</feature>
<proteinExistence type="predicted"/>
<accession>A0A7M7RFV7</accession>
<keyword evidence="6" id="KW-1185">Reference proteome</keyword>
<evidence type="ECO:0000256" key="1">
    <source>
        <dbReference type="SAM" id="MobiDB-lite"/>
    </source>
</evidence>
<feature type="region of interest" description="Disordered" evidence="1">
    <location>
        <begin position="171"/>
        <end position="193"/>
    </location>
</feature>
<evidence type="ECO:0000313" key="5">
    <source>
        <dbReference type="EnsemblMetazoa" id="XP_800304"/>
    </source>
</evidence>
<dbReference type="CDD" id="cd00063">
    <property type="entry name" value="FN3"/>
    <property type="match status" value="1"/>
</dbReference>
<dbReference type="RefSeq" id="XP_800304.1">
    <property type="nucleotide sequence ID" value="XM_795211.5"/>
</dbReference>
<feature type="chain" id="PRO_5033597469" description="Fibronectin type-III domain-containing protein" evidence="3">
    <location>
        <begin position="27"/>
        <end position="193"/>
    </location>
</feature>
<reference evidence="6" key="1">
    <citation type="submission" date="2015-02" db="EMBL/GenBank/DDBJ databases">
        <title>Genome sequencing for Strongylocentrotus purpuratus.</title>
        <authorList>
            <person name="Murali S."/>
            <person name="Liu Y."/>
            <person name="Vee V."/>
            <person name="English A."/>
            <person name="Wang M."/>
            <person name="Skinner E."/>
            <person name="Han Y."/>
            <person name="Muzny D.M."/>
            <person name="Worley K.C."/>
            <person name="Gibbs R.A."/>
        </authorList>
    </citation>
    <scope>NUCLEOTIDE SEQUENCE</scope>
</reference>
<reference evidence="5" key="2">
    <citation type="submission" date="2021-01" db="UniProtKB">
        <authorList>
            <consortium name="EnsemblMetazoa"/>
        </authorList>
    </citation>
    <scope>IDENTIFICATION</scope>
</reference>
<dbReference type="GeneID" id="584768"/>
<feature type="domain" description="Fibronectin type-III" evidence="4">
    <location>
        <begin position="29"/>
        <end position="121"/>
    </location>
</feature>
<dbReference type="InParanoid" id="A0A7M7RFV7"/>
<dbReference type="PROSITE" id="PS50853">
    <property type="entry name" value="FN3"/>
    <property type="match status" value="1"/>
</dbReference>
<dbReference type="InterPro" id="IPR036116">
    <property type="entry name" value="FN3_sf"/>
</dbReference>
<evidence type="ECO:0000259" key="4">
    <source>
        <dbReference type="PROSITE" id="PS50853"/>
    </source>
</evidence>
<name>A0A7M7RFV7_STRPU</name>
<dbReference type="AlphaFoldDB" id="A0A7M7RFV7"/>
<organism evidence="5 6">
    <name type="scientific">Strongylocentrotus purpuratus</name>
    <name type="common">Purple sea urchin</name>
    <dbReference type="NCBI Taxonomy" id="7668"/>
    <lineage>
        <taxon>Eukaryota</taxon>
        <taxon>Metazoa</taxon>
        <taxon>Echinodermata</taxon>
        <taxon>Eleutherozoa</taxon>
        <taxon>Echinozoa</taxon>
        <taxon>Echinoidea</taxon>
        <taxon>Euechinoidea</taxon>
        <taxon>Echinacea</taxon>
        <taxon>Camarodonta</taxon>
        <taxon>Echinidea</taxon>
        <taxon>Strongylocentrotidae</taxon>
        <taxon>Strongylocentrotus</taxon>
    </lineage>
</organism>
<dbReference type="KEGG" id="spu:584768"/>
<dbReference type="GeneID" id="115922587"/>